<dbReference type="Proteomes" id="UP000054251">
    <property type="component" value="Unassembled WGS sequence"/>
</dbReference>
<sequence length="254" mass="27956">MIFFLLKKLMKFFLLVLLFITVFLLSFLLIGSTDTSSTYSSVYLTKFEFNKTSDLYSNIQAAYKGSNISTKLAELTLSVGYLGVCIDIDNSLQCTSYDDLDSISNYTGISIIPTTKNGADQLNLVDLAKTFRKVCYSNVLLAAIVMTLLSLAVVFWNVIPLVPGKSMAKKIACLLSAANVLVWGLGSMLQHEATKAARHIVGPASMNTVSATIGQRAEAMTWTAFSFLLIVCMGSVFVYIRDLKEQVNEIEPKF</sequence>
<accession>A0A0V1Q4P2</accession>
<dbReference type="GO" id="GO:0016020">
    <property type="term" value="C:membrane"/>
    <property type="evidence" value="ECO:0007669"/>
    <property type="project" value="InterPro"/>
</dbReference>
<dbReference type="PANTHER" id="PTHR28092:SF1">
    <property type="entry name" value="FACTOR-INDUCED GENE 1 PROTEIN"/>
    <property type="match status" value="1"/>
</dbReference>
<keyword evidence="3" id="KW-1185">Reference proteome</keyword>
<reference evidence="2 3" key="1">
    <citation type="submission" date="2015-11" db="EMBL/GenBank/DDBJ databases">
        <title>The genome of Debaryomyces fabryi.</title>
        <authorList>
            <person name="Tafer H."/>
            <person name="Lopandic K."/>
        </authorList>
    </citation>
    <scope>NUCLEOTIDE SEQUENCE [LARGE SCALE GENOMIC DNA]</scope>
    <source>
        <strain evidence="2 3">CBS 789</strain>
    </source>
</reference>
<dbReference type="PANTHER" id="PTHR28092">
    <property type="entry name" value="FACTOR-INDUCED GENE 1 PROTEIN"/>
    <property type="match status" value="1"/>
</dbReference>
<proteinExistence type="predicted"/>
<dbReference type="RefSeq" id="XP_015469392.1">
    <property type="nucleotide sequence ID" value="XM_015609758.1"/>
</dbReference>
<dbReference type="InterPro" id="IPR033481">
    <property type="entry name" value="Dni1/Fig1"/>
</dbReference>
<dbReference type="AlphaFoldDB" id="A0A0V1Q4P2"/>
<evidence type="ECO:0000313" key="3">
    <source>
        <dbReference type="Proteomes" id="UP000054251"/>
    </source>
</evidence>
<dbReference type="InterPro" id="IPR016509">
    <property type="entry name" value="Fig1"/>
</dbReference>
<dbReference type="GO" id="GO:0000747">
    <property type="term" value="P:conjugation with cellular fusion"/>
    <property type="evidence" value="ECO:0007669"/>
    <property type="project" value="TreeGrafter"/>
</dbReference>
<dbReference type="PIRSF" id="PIRSF007138">
    <property type="entry name" value="FIG1"/>
    <property type="match status" value="1"/>
</dbReference>
<name>A0A0V1Q4P2_9ASCO</name>
<feature type="transmembrane region" description="Helical" evidence="1">
    <location>
        <begin position="139"/>
        <end position="159"/>
    </location>
</feature>
<dbReference type="OrthoDB" id="4089394at2759"/>
<dbReference type="GeneID" id="26837937"/>
<keyword evidence="1" id="KW-0472">Membrane</keyword>
<keyword evidence="1" id="KW-1133">Transmembrane helix</keyword>
<dbReference type="GO" id="GO:0043332">
    <property type="term" value="C:mating projection tip"/>
    <property type="evidence" value="ECO:0007669"/>
    <property type="project" value="TreeGrafter"/>
</dbReference>
<protein>
    <recommendedName>
        <fullName evidence="4">Factor-induced gene 1 protein</fullName>
    </recommendedName>
</protein>
<dbReference type="Pfam" id="PF12351">
    <property type="entry name" value="Fig1"/>
    <property type="match status" value="1"/>
</dbReference>
<comment type="caution">
    <text evidence="2">The sequence shown here is derived from an EMBL/GenBank/DDBJ whole genome shotgun (WGS) entry which is preliminary data.</text>
</comment>
<evidence type="ECO:0008006" key="4">
    <source>
        <dbReference type="Google" id="ProtNLM"/>
    </source>
</evidence>
<keyword evidence="1" id="KW-0812">Transmembrane</keyword>
<feature type="transmembrane region" description="Helical" evidence="1">
    <location>
        <begin position="219"/>
        <end position="240"/>
    </location>
</feature>
<organism evidence="2 3">
    <name type="scientific">Debaryomyces fabryi</name>
    <dbReference type="NCBI Taxonomy" id="58627"/>
    <lineage>
        <taxon>Eukaryota</taxon>
        <taxon>Fungi</taxon>
        <taxon>Dikarya</taxon>
        <taxon>Ascomycota</taxon>
        <taxon>Saccharomycotina</taxon>
        <taxon>Pichiomycetes</taxon>
        <taxon>Debaryomycetaceae</taxon>
        <taxon>Debaryomyces</taxon>
    </lineage>
</organism>
<evidence type="ECO:0000256" key="1">
    <source>
        <dbReference type="SAM" id="Phobius"/>
    </source>
</evidence>
<evidence type="ECO:0000313" key="2">
    <source>
        <dbReference type="EMBL" id="KSA03290.1"/>
    </source>
</evidence>
<dbReference type="EMBL" id="LMYN01000011">
    <property type="protein sequence ID" value="KSA03290.1"/>
    <property type="molecule type" value="Genomic_DNA"/>
</dbReference>
<gene>
    <name evidence="2" type="ORF">AC631_00928</name>
</gene>